<keyword evidence="2" id="KW-1185">Reference proteome</keyword>
<sequence length="60" mass="7206">MQCRWDYQQRFAVAIPDWICCYDLPQRTSLVRVALRLGWVLPDRVLLPDEFHSGRWSVWG</sequence>
<dbReference type="Proteomes" id="UP000238589">
    <property type="component" value="Unassembled WGS sequence"/>
</dbReference>
<evidence type="ECO:0000313" key="2">
    <source>
        <dbReference type="Proteomes" id="UP000238589"/>
    </source>
</evidence>
<proteinExistence type="predicted"/>
<protein>
    <submittedName>
        <fullName evidence="1">Uncharacterized protein</fullName>
    </submittedName>
</protein>
<reference evidence="1 2" key="1">
    <citation type="submission" date="2018-03" db="EMBL/GenBank/DDBJ databases">
        <title>Comparative genomics illustrates the genes involved in a hyperalkaliphilic mechanisms of Serpentinomonas isolated from highly-alkaline calcium-rich serpentinized springs.</title>
        <authorList>
            <person name="Suzuki S."/>
            <person name="Ishii S."/>
            <person name="Walworth N."/>
            <person name="Bird L."/>
            <person name="Kuenen J.G."/>
            <person name="Nealson K.H."/>
        </authorList>
    </citation>
    <scope>NUCLEOTIDE SEQUENCE [LARGE SCALE GENOMIC DNA]</scope>
    <source>
        <strain evidence="1 2">P1</strain>
    </source>
</reference>
<dbReference type="EMBL" id="PVLQ01000076">
    <property type="protein sequence ID" value="PRD64307.1"/>
    <property type="molecule type" value="Genomic_DNA"/>
</dbReference>
<evidence type="ECO:0000313" key="1">
    <source>
        <dbReference type="EMBL" id="PRD64307.1"/>
    </source>
</evidence>
<comment type="caution">
    <text evidence="1">The sequence shown here is derived from an EMBL/GenBank/DDBJ whole genome shotgun (WGS) entry which is preliminary data.</text>
</comment>
<name>A0A2S9K1Q1_9BURK</name>
<accession>A0A2S9K1Q1</accession>
<gene>
    <name evidence="1" type="ORF">C6P64_15170</name>
</gene>
<organism evidence="1 2">
    <name type="scientific">Malikia granosa</name>
    <dbReference type="NCBI Taxonomy" id="263067"/>
    <lineage>
        <taxon>Bacteria</taxon>
        <taxon>Pseudomonadati</taxon>
        <taxon>Pseudomonadota</taxon>
        <taxon>Betaproteobacteria</taxon>
        <taxon>Burkholderiales</taxon>
        <taxon>Comamonadaceae</taxon>
        <taxon>Malikia</taxon>
    </lineage>
</organism>
<dbReference type="AlphaFoldDB" id="A0A2S9K1Q1"/>